<dbReference type="KEGG" id="stai:STAIW_v1c10930"/>
<comment type="catalytic activity">
    <reaction evidence="7">
        <text>adenosine(1518)/adenosine(1519) in 16S rRNA + 4 S-adenosyl-L-methionine = N(6)-dimethyladenosine(1518)/N(6)-dimethyladenosine(1519) in 16S rRNA + 4 S-adenosyl-L-homocysteine + 4 H(+)</text>
        <dbReference type="Rhea" id="RHEA:19609"/>
        <dbReference type="Rhea" id="RHEA-COMP:10232"/>
        <dbReference type="Rhea" id="RHEA-COMP:10233"/>
        <dbReference type="ChEBI" id="CHEBI:15378"/>
        <dbReference type="ChEBI" id="CHEBI:57856"/>
        <dbReference type="ChEBI" id="CHEBI:59789"/>
        <dbReference type="ChEBI" id="CHEBI:74411"/>
        <dbReference type="ChEBI" id="CHEBI:74493"/>
        <dbReference type="EC" id="2.1.1.182"/>
    </reaction>
</comment>
<dbReference type="eggNOG" id="COG0030">
    <property type="taxonomic scope" value="Bacteria"/>
</dbReference>
<dbReference type="PANTHER" id="PTHR11727:SF7">
    <property type="entry name" value="DIMETHYLADENOSINE TRANSFERASE-RELATED"/>
    <property type="match status" value="1"/>
</dbReference>
<feature type="domain" description="Ribosomal RNA adenine methylase transferase N-terminal" evidence="9">
    <location>
        <begin position="18"/>
        <end position="191"/>
    </location>
</feature>
<evidence type="ECO:0000256" key="2">
    <source>
        <dbReference type="ARBA" id="ARBA00022552"/>
    </source>
</evidence>
<dbReference type="Pfam" id="PF00398">
    <property type="entry name" value="RrnaAD"/>
    <property type="match status" value="1"/>
</dbReference>
<evidence type="ECO:0000256" key="5">
    <source>
        <dbReference type="ARBA" id="ARBA00022691"/>
    </source>
</evidence>
<dbReference type="HAMAP" id="MF_00607">
    <property type="entry name" value="16SrRNA_methyltr_A"/>
    <property type="match status" value="1"/>
</dbReference>
<keyword evidence="4 7" id="KW-0808">Transferase</keyword>
<dbReference type="EMBL" id="CP005074">
    <property type="protein sequence ID" value="AGR41676.1"/>
    <property type="molecule type" value="Genomic_DNA"/>
</dbReference>
<dbReference type="PANTHER" id="PTHR11727">
    <property type="entry name" value="DIMETHYLADENOSINE TRANSFERASE"/>
    <property type="match status" value="1"/>
</dbReference>
<dbReference type="SMART" id="SM00650">
    <property type="entry name" value="rADc"/>
    <property type="match status" value="1"/>
</dbReference>
<protein>
    <recommendedName>
        <fullName evidence="7">Ribosomal RNA small subunit methyltransferase A</fullName>
        <ecNumber evidence="7">2.1.1.182</ecNumber>
    </recommendedName>
    <alternativeName>
        <fullName evidence="7">16S rRNA (adenine(1518)-N(6)/adenine(1519)-N(6))-dimethyltransferase</fullName>
    </alternativeName>
    <alternativeName>
        <fullName evidence="7">16S rRNA dimethyladenosine transferase</fullName>
    </alternativeName>
    <alternativeName>
        <fullName evidence="7">16S rRNA dimethylase</fullName>
    </alternativeName>
    <alternativeName>
        <fullName evidence="7">S-adenosylmethionine-6-N', N'-adenosyl(rRNA) dimethyltransferase</fullName>
    </alternativeName>
</protein>
<dbReference type="Proteomes" id="UP000014984">
    <property type="component" value="Chromosome"/>
</dbReference>
<keyword evidence="11" id="KW-1185">Reference proteome</keyword>
<dbReference type="PROSITE" id="PS51689">
    <property type="entry name" value="SAM_RNA_A_N6_MT"/>
    <property type="match status" value="1"/>
</dbReference>
<dbReference type="NCBIfam" id="TIGR00755">
    <property type="entry name" value="ksgA"/>
    <property type="match status" value="1"/>
</dbReference>
<dbReference type="InterPro" id="IPR020598">
    <property type="entry name" value="rRNA_Ade_methylase_Trfase_N"/>
</dbReference>
<dbReference type="InterPro" id="IPR029063">
    <property type="entry name" value="SAM-dependent_MTases_sf"/>
</dbReference>
<evidence type="ECO:0000256" key="8">
    <source>
        <dbReference type="PROSITE-ProRule" id="PRU01026"/>
    </source>
</evidence>
<dbReference type="PATRIC" id="fig|1276220.3.peg.1109"/>
<dbReference type="InterPro" id="IPR023165">
    <property type="entry name" value="rRNA_Ade_diMease-like_C"/>
</dbReference>
<feature type="binding site" evidence="7 8">
    <location>
        <position position="106"/>
    </location>
    <ligand>
        <name>S-adenosyl-L-methionine</name>
        <dbReference type="ChEBI" id="CHEBI:59789"/>
    </ligand>
</feature>
<evidence type="ECO:0000313" key="11">
    <source>
        <dbReference type="Proteomes" id="UP000014984"/>
    </source>
</evidence>
<reference evidence="10 11" key="1">
    <citation type="journal article" date="2013" name="Genome Biol. Evol.">
        <title>Comparison of metabolic capacities and inference of gene content evolution in mosquito-associated Spiroplasma diminutum and S. taiwanense.</title>
        <authorList>
            <person name="Lo W.S."/>
            <person name="Ku C."/>
            <person name="Chen L.L."/>
            <person name="Chang T.H."/>
            <person name="Kuo C.H."/>
        </authorList>
    </citation>
    <scope>NUCLEOTIDE SEQUENCE [LARGE SCALE GENOMIC DNA]</scope>
    <source>
        <strain evidence="10">CT-1</strain>
    </source>
</reference>
<dbReference type="InterPro" id="IPR011530">
    <property type="entry name" value="rRNA_adenine_dimethylase"/>
</dbReference>
<dbReference type="Gene3D" id="1.10.8.100">
    <property type="entry name" value="Ribosomal RNA adenine dimethylase-like, domain 2"/>
    <property type="match status" value="1"/>
</dbReference>
<keyword evidence="6 7" id="KW-0694">RNA-binding</keyword>
<keyword evidence="2 7" id="KW-0698">rRNA processing</keyword>
<dbReference type="CDD" id="cd02440">
    <property type="entry name" value="AdoMet_MTases"/>
    <property type="match status" value="1"/>
</dbReference>
<proteinExistence type="inferred from homology"/>
<dbReference type="PROSITE" id="PS01131">
    <property type="entry name" value="RRNA_A_DIMETH"/>
    <property type="match status" value="1"/>
</dbReference>
<keyword evidence="3 7" id="KW-0489">Methyltransferase</keyword>
<keyword evidence="5 7" id="KW-0949">S-adenosyl-L-methionine</keyword>
<evidence type="ECO:0000256" key="1">
    <source>
        <dbReference type="ARBA" id="ARBA00022490"/>
    </source>
</evidence>
<evidence type="ECO:0000256" key="6">
    <source>
        <dbReference type="ARBA" id="ARBA00022884"/>
    </source>
</evidence>
<organism evidence="10 11">
    <name type="scientific">Spiroplasma taiwanense CT-1</name>
    <dbReference type="NCBI Taxonomy" id="1276220"/>
    <lineage>
        <taxon>Bacteria</taxon>
        <taxon>Bacillati</taxon>
        <taxon>Mycoplasmatota</taxon>
        <taxon>Mollicutes</taxon>
        <taxon>Entomoplasmatales</taxon>
        <taxon>Spiroplasmataceae</taxon>
        <taxon>Spiroplasma</taxon>
    </lineage>
</organism>
<name>S5LYR4_9MOLU</name>
<accession>S5LYR4</accession>
<feature type="binding site" evidence="7 8">
    <location>
        <position position="83"/>
    </location>
    <ligand>
        <name>S-adenosyl-L-methionine</name>
        <dbReference type="ChEBI" id="CHEBI:59789"/>
    </ligand>
</feature>
<dbReference type="GO" id="GO:0005829">
    <property type="term" value="C:cytosol"/>
    <property type="evidence" value="ECO:0007669"/>
    <property type="project" value="TreeGrafter"/>
</dbReference>
<gene>
    <name evidence="7" type="primary">rsmA</name>
    <name evidence="7 10" type="synonym">ksgA</name>
    <name evidence="10" type="ORF">STAIW_v1c10930</name>
</gene>
<dbReference type="OrthoDB" id="9814755at2"/>
<dbReference type="SUPFAM" id="SSF53335">
    <property type="entry name" value="S-adenosyl-L-methionine-dependent methyltransferases"/>
    <property type="match status" value="1"/>
</dbReference>
<dbReference type="Gene3D" id="3.40.50.150">
    <property type="entry name" value="Vaccinia Virus protein VP39"/>
    <property type="match status" value="1"/>
</dbReference>
<feature type="binding site" evidence="7 8">
    <location>
        <position position="38"/>
    </location>
    <ligand>
        <name>S-adenosyl-L-methionine</name>
        <dbReference type="ChEBI" id="CHEBI:59789"/>
    </ligand>
</feature>
<dbReference type="HOGENOM" id="CLU_041220_0_0_14"/>
<sequence length="266" mass="30777">MEYAKKRFGQNFITDKNLIKKIISTLGEEYEHLIIEIGPGKGALTEELCNKFSKVIAIEIDRDMEKILKSKILNSNFELIISDVLELDLEKLILSNNIKNVSIISNTPYYITSAIIFKTLNLSKYLNKAVFMVQKEVAKRICAKVNENNYNNLSIAVQLYATPKYEFTVSRNLFKPIPNVDSSIVTLIFNDLNIQKVRKPQEFINFVRKIFNNKRKNILNNLTNFTLDKIKAQFILDSLKINSNLRPENISIDNFIKIFDMVIKND</sequence>
<evidence type="ECO:0000256" key="3">
    <source>
        <dbReference type="ARBA" id="ARBA00022603"/>
    </source>
</evidence>
<evidence type="ECO:0000259" key="9">
    <source>
        <dbReference type="SMART" id="SM00650"/>
    </source>
</evidence>
<evidence type="ECO:0000313" key="10">
    <source>
        <dbReference type="EMBL" id="AGR41676.1"/>
    </source>
</evidence>
<evidence type="ECO:0000256" key="7">
    <source>
        <dbReference type="HAMAP-Rule" id="MF_00607"/>
    </source>
</evidence>
<feature type="binding site" evidence="7 8">
    <location>
        <position position="13"/>
    </location>
    <ligand>
        <name>S-adenosyl-L-methionine</name>
        <dbReference type="ChEBI" id="CHEBI:59789"/>
    </ligand>
</feature>
<keyword evidence="1 7" id="KW-0963">Cytoplasm</keyword>
<dbReference type="RefSeq" id="WP_020834815.1">
    <property type="nucleotide sequence ID" value="NC_021846.1"/>
</dbReference>
<dbReference type="AlphaFoldDB" id="S5LYR4"/>
<dbReference type="GO" id="GO:0052908">
    <property type="term" value="F:16S rRNA (adenine(1518)-N(6)/adenine(1519)-N(6))-dimethyltransferase activity"/>
    <property type="evidence" value="ECO:0007669"/>
    <property type="project" value="UniProtKB-EC"/>
</dbReference>
<comment type="similarity">
    <text evidence="7">Belongs to the class I-like SAM-binding methyltransferase superfamily. rRNA adenine N(6)-methyltransferase family. RsmA subfamily.</text>
</comment>
<comment type="function">
    <text evidence="7">Specifically dimethylates two adjacent adenosines (A1518 and A1519) in the loop of a conserved hairpin near the 3'-end of 16S rRNA in the 30S particle. May play a critical role in biogenesis of 30S subunits.</text>
</comment>
<evidence type="ECO:0000256" key="4">
    <source>
        <dbReference type="ARBA" id="ARBA00022679"/>
    </source>
</evidence>
<dbReference type="GO" id="GO:0003723">
    <property type="term" value="F:RNA binding"/>
    <property type="evidence" value="ECO:0007669"/>
    <property type="project" value="UniProtKB-UniRule"/>
</dbReference>
<comment type="subcellular location">
    <subcellularLocation>
        <location evidence="7">Cytoplasm</location>
    </subcellularLocation>
</comment>
<dbReference type="EC" id="2.1.1.182" evidence="7"/>
<feature type="binding site" evidence="7 8">
    <location>
        <position position="59"/>
    </location>
    <ligand>
        <name>S-adenosyl-L-methionine</name>
        <dbReference type="ChEBI" id="CHEBI:59789"/>
    </ligand>
</feature>
<dbReference type="STRING" id="1276220.STAIW_v1c10930"/>
<dbReference type="InterPro" id="IPR001737">
    <property type="entry name" value="KsgA/Erm"/>
</dbReference>
<dbReference type="InterPro" id="IPR020596">
    <property type="entry name" value="rRNA_Ade_Mease_Trfase_CS"/>
</dbReference>
<feature type="binding site" evidence="7 8">
    <location>
        <position position="11"/>
    </location>
    <ligand>
        <name>S-adenosyl-L-methionine</name>
        <dbReference type="ChEBI" id="CHEBI:59789"/>
    </ligand>
</feature>